<protein>
    <submittedName>
        <fullName evidence="2">Uncharacterized protein</fullName>
    </submittedName>
</protein>
<name>A0AAD4ZDN9_PRUDU</name>
<accession>A0AAD4ZDN9</accession>
<dbReference type="Proteomes" id="UP001054821">
    <property type="component" value="Chromosome 2"/>
</dbReference>
<dbReference type="AlphaFoldDB" id="A0AAD4ZDN9"/>
<evidence type="ECO:0000256" key="1">
    <source>
        <dbReference type="SAM" id="MobiDB-lite"/>
    </source>
</evidence>
<reference evidence="2 3" key="1">
    <citation type="journal article" date="2022" name="G3 (Bethesda)">
        <title>Whole-genome sequence and methylome profiling of the almond [Prunus dulcis (Mill.) D.A. Webb] cultivar 'Nonpareil'.</title>
        <authorList>
            <person name="D'Amico-Willman K.M."/>
            <person name="Ouma W.Z."/>
            <person name="Meulia T."/>
            <person name="Sideli G.M."/>
            <person name="Gradziel T.M."/>
            <person name="Fresnedo-Ramirez J."/>
        </authorList>
    </citation>
    <scope>NUCLEOTIDE SEQUENCE [LARGE SCALE GENOMIC DNA]</scope>
    <source>
        <strain evidence="2">Clone GOH B32 T37-40</strain>
    </source>
</reference>
<keyword evidence="3" id="KW-1185">Reference proteome</keyword>
<proteinExistence type="predicted"/>
<gene>
    <name evidence="2" type="ORF">L3X38_010065</name>
</gene>
<dbReference type="EMBL" id="JAJFAZ020000002">
    <property type="protein sequence ID" value="KAI5342190.1"/>
    <property type="molecule type" value="Genomic_DNA"/>
</dbReference>
<sequence>MTHFAEELSSIKNDVATLVATIACMDESLSKVSFELASKNEEKDGTLRTSCLHQYEVKLNKEDNNMFDMGCDEGQLDSGNTKPPKSKQDKQDGSSNKDLIVTGATADRKPGLHKRTPYEDFNALKVKANAKT</sequence>
<evidence type="ECO:0000313" key="2">
    <source>
        <dbReference type="EMBL" id="KAI5342190.1"/>
    </source>
</evidence>
<feature type="region of interest" description="Disordered" evidence="1">
    <location>
        <begin position="66"/>
        <end position="119"/>
    </location>
</feature>
<comment type="caution">
    <text evidence="2">The sequence shown here is derived from an EMBL/GenBank/DDBJ whole genome shotgun (WGS) entry which is preliminary data.</text>
</comment>
<evidence type="ECO:0000313" key="3">
    <source>
        <dbReference type="Proteomes" id="UP001054821"/>
    </source>
</evidence>
<organism evidence="2 3">
    <name type="scientific">Prunus dulcis</name>
    <name type="common">Almond</name>
    <name type="synonym">Amygdalus dulcis</name>
    <dbReference type="NCBI Taxonomy" id="3755"/>
    <lineage>
        <taxon>Eukaryota</taxon>
        <taxon>Viridiplantae</taxon>
        <taxon>Streptophyta</taxon>
        <taxon>Embryophyta</taxon>
        <taxon>Tracheophyta</taxon>
        <taxon>Spermatophyta</taxon>
        <taxon>Magnoliopsida</taxon>
        <taxon>eudicotyledons</taxon>
        <taxon>Gunneridae</taxon>
        <taxon>Pentapetalae</taxon>
        <taxon>rosids</taxon>
        <taxon>fabids</taxon>
        <taxon>Rosales</taxon>
        <taxon>Rosaceae</taxon>
        <taxon>Amygdaloideae</taxon>
        <taxon>Amygdaleae</taxon>
        <taxon>Prunus</taxon>
    </lineage>
</organism>